<dbReference type="GO" id="GO:0032580">
    <property type="term" value="C:Golgi cisterna membrane"/>
    <property type="evidence" value="ECO:0007669"/>
    <property type="project" value="UniProtKB-SubCell"/>
</dbReference>
<dbReference type="CDD" id="cd11301">
    <property type="entry name" value="Fut1_Fut2_like"/>
    <property type="match status" value="1"/>
</dbReference>
<evidence type="ECO:0000313" key="5">
    <source>
        <dbReference type="Proteomes" id="UP001233999"/>
    </source>
</evidence>
<dbReference type="Proteomes" id="UP001233999">
    <property type="component" value="Unassembled WGS sequence"/>
</dbReference>
<dbReference type="InterPro" id="IPR002516">
    <property type="entry name" value="Glyco_trans_11"/>
</dbReference>
<dbReference type="EMBL" id="JASPKZ010008055">
    <property type="protein sequence ID" value="KAJ9581004.1"/>
    <property type="molecule type" value="Genomic_DNA"/>
</dbReference>
<dbReference type="AlphaFoldDB" id="A0AAD7ZHX6"/>
<keyword evidence="3" id="KW-0735">Signal-anchor</keyword>
<evidence type="ECO:0000313" key="4">
    <source>
        <dbReference type="EMBL" id="KAJ9581004.1"/>
    </source>
</evidence>
<keyword evidence="3" id="KW-0812">Transmembrane</keyword>
<evidence type="ECO:0000256" key="1">
    <source>
        <dbReference type="ARBA" id="ARBA00022676"/>
    </source>
</evidence>
<keyword evidence="3" id="KW-0333">Golgi apparatus</keyword>
<proteinExistence type="inferred from homology"/>
<keyword evidence="5" id="KW-1185">Reference proteome</keyword>
<dbReference type="Pfam" id="PF01531">
    <property type="entry name" value="Glyco_transf_11"/>
    <property type="match status" value="1"/>
</dbReference>
<gene>
    <name evidence="4" type="ORF">L9F63_023815</name>
</gene>
<protein>
    <recommendedName>
        <fullName evidence="3">L-Fucosyltransferase</fullName>
        <ecNumber evidence="3">2.4.1.-</ecNumber>
    </recommendedName>
</protein>
<dbReference type="PANTHER" id="PTHR11927">
    <property type="entry name" value="GALACTOSIDE 2-L-FUCOSYLTRANSFERASE"/>
    <property type="match status" value="1"/>
</dbReference>
<organism evidence="4 5">
    <name type="scientific">Diploptera punctata</name>
    <name type="common">Pacific beetle cockroach</name>
    <dbReference type="NCBI Taxonomy" id="6984"/>
    <lineage>
        <taxon>Eukaryota</taxon>
        <taxon>Metazoa</taxon>
        <taxon>Ecdysozoa</taxon>
        <taxon>Arthropoda</taxon>
        <taxon>Hexapoda</taxon>
        <taxon>Insecta</taxon>
        <taxon>Pterygota</taxon>
        <taxon>Neoptera</taxon>
        <taxon>Polyneoptera</taxon>
        <taxon>Dictyoptera</taxon>
        <taxon>Blattodea</taxon>
        <taxon>Blaberoidea</taxon>
        <taxon>Blaberidae</taxon>
        <taxon>Diplopterinae</taxon>
        <taxon>Diploptera</taxon>
    </lineage>
</organism>
<dbReference type="PANTHER" id="PTHR11927:SF9">
    <property type="entry name" value="L-FUCOSYLTRANSFERASE"/>
    <property type="match status" value="1"/>
</dbReference>
<dbReference type="GO" id="GO:0005975">
    <property type="term" value="P:carbohydrate metabolic process"/>
    <property type="evidence" value="ECO:0007669"/>
    <property type="project" value="InterPro"/>
</dbReference>
<comment type="subcellular location">
    <subcellularLocation>
        <location evidence="3">Golgi apparatus</location>
        <location evidence="3">Golgi stack membrane</location>
        <topology evidence="3">Single-pass type II membrane protein</topology>
    </subcellularLocation>
</comment>
<sequence length="242" mass="28228">MWEYASVWVVAKATNREPFVPSCIIHRLTSVFKNVTKIPPLKYIKNCPVNYETLNETQMEKHRSNNSIILPRYIQFTKLVARHLNDTLKLFEFQDHLTKKSQDILRKVSAGVKDPVFVSVHVRRTDYKQHLRRKFNMSLISEEFFIERMNYFRNKYVNVLFVVLSDDPSWCYEKLKSSDSVVLKGNSAEQDLSIMANCNHTILDYGTYGKWGAMFAGGETFLYNISSSVKIAKLMPNWHLVS</sequence>
<name>A0AAD7ZHX6_DIPPU</name>
<dbReference type="EC" id="2.4.1.-" evidence="3"/>
<reference evidence="4" key="2">
    <citation type="submission" date="2023-05" db="EMBL/GenBank/DDBJ databases">
        <authorList>
            <person name="Fouks B."/>
        </authorList>
    </citation>
    <scope>NUCLEOTIDE SEQUENCE</scope>
    <source>
        <strain evidence="4">Stay&amp;Tobe</strain>
        <tissue evidence="4">Testes</tissue>
    </source>
</reference>
<keyword evidence="2 3" id="KW-0808">Transferase</keyword>
<comment type="caution">
    <text evidence="4">The sequence shown here is derived from an EMBL/GenBank/DDBJ whole genome shotgun (WGS) entry which is preliminary data.</text>
</comment>
<keyword evidence="3" id="KW-0325">Glycoprotein</keyword>
<keyword evidence="1 3" id="KW-0328">Glycosyltransferase</keyword>
<evidence type="ECO:0000256" key="2">
    <source>
        <dbReference type="ARBA" id="ARBA00022679"/>
    </source>
</evidence>
<comment type="similarity">
    <text evidence="3">Belongs to the glycosyltransferase 11 family.</text>
</comment>
<evidence type="ECO:0000256" key="3">
    <source>
        <dbReference type="RuleBase" id="RU363129"/>
    </source>
</evidence>
<dbReference type="GO" id="GO:0008107">
    <property type="term" value="F:galactoside 2-alpha-L-fucosyltransferase activity"/>
    <property type="evidence" value="ECO:0007669"/>
    <property type="project" value="InterPro"/>
</dbReference>
<comment type="pathway">
    <text evidence="3">Protein modification; protein glycosylation.</text>
</comment>
<reference evidence="4" key="1">
    <citation type="journal article" date="2023" name="IScience">
        <title>Live-bearing cockroach genome reveals convergent evolutionary mechanisms linked to viviparity in insects and beyond.</title>
        <authorList>
            <person name="Fouks B."/>
            <person name="Harrison M.C."/>
            <person name="Mikhailova A.A."/>
            <person name="Marchal E."/>
            <person name="English S."/>
            <person name="Carruthers M."/>
            <person name="Jennings E.C."/>
            <person name="Chiamaka E.L."/>
            <person name="Frigard R.A."/>
            <person name="Pippel M."/>
            <person name="Attardo G.M."/>
            <person name="Benoit J.B."/>
            <person name="Bornberg-Bauer E."/>
            <person name="Tobe S.S."/>
        </authorList>
    </citation>
    <scope>NUCLEOTIDE SEQUENCE</scope>
    <source>
        <strain evidence="4">Stay&amp;Tobe</strain>
    </source>
</reference>
<accession>A0AAD7ZHX6</accession>